<dbReference type="GO" id="GO:0016705">
    <property type="term" value="F:oxidoreductase activity, acting on paired donors, with incorporation or reduction of molecular oxygen"/>
    <property type="evidence" value="ECO:0007669"/>
    <property type="project" value="InterPro"/>
</dbReference>
<evidence type="ECO:0000256" key="1">
    <source>
        <dbReference type="ARBA" id="ARBA00001971"/>
    </source>
</evidence>
<dbReference type="InterPro" id="IPR001128">
    <property type="entry name" value="Cyt_P450"/>
</dbReference>
<keyword evidence="5 7" id="KW-0408">Iron</keyword>
<keyword evidence="3 7" id="KW-0479">Metal-binding</keyword>
<evidence type="ECO:0000256" key="3">
    <source>
        <dbReference type="ARBA" id="ARBA00022723"/>
    </source>
</evidence>
<dbReference type="WBParaSite" id="SVE_0789700.1">
    <property type="protein sequence ID" value="SVE_0789700.1"/>
    <property type="gene ID" value="SVE_0789700"/>
</dbReference>
<dbReference type="STRING" id="75913.A0A0K0FG97"/>
<dbReference type="InterPro" id="IPR017972">
    <property type="entry name" value="Cyt_P450_CS"/>
</dbReference>
<dbReference type="PROSITE" id="PS00086">
    <property type="entry name" value="CYTOCHROME_P450"/>
    <property type="match status" value="1"/>
</dbReference>
<evidence type="ECO:0000256" key="9">
    <source>
        <dbReference type="SAM" id="Phobius"/>
    </source>
</evidence>
<evidence type="ECO:0000256" key="5">
    <source>
        <dbReference type="ARBA" id="ARBA00023004"/>
    </source>
</evidence>
<dbReference type="FunFam" id="1.10.630.10:FF:000036">
    <property type="entry name" value="CYtochrome P450 family"/>
    <property type="match status" value="1"/>
</dbReference>
<dbReference type="PRINTS" id="PR00463">
    <property type="entry name" value="EP450I"/>
</dbReference>
<keyword evidence="9" id="KW-0812">Transmembrane</keyword>
<dbReference type="Pfam" id="PF00067">
    <property type="entry name" value="p450"/>
    <property type="match status" value="2"/>
</dbReference>
<dbReference type="AlphaFoldDB" id="A0A0K0FG97"/>
<keyword evidence="4 8" id="KW-0560">Oxidoreductase</keyword>
<evidence type="ECO:0000256" key="4">
    <source>
        <dbReference type="ARBA" id="ARBA00023002"/>
    </source>
</evidence>
<evidence type="ECO:0000256" key="7">
    <source>
        <dbReference type="PIRSR" id="PIRSR602401-1"/>
    </source>
</evidence>
<feature type="transmembrane region" description="Helical" evidence="9">
    <location>
        <begin position="182"/>
        <end position="201"/>
    </location>
</feature>
<dbReference type="GO" id="GO:0004497">
    <property type="term" value="F:monooxygenase activity"/>
    <property type="evidence" value="ECO:0007669"/>
    <property type="project" value="UniProtKB-KW"/>
</dbReference>
<dbReference type="InterPro" id="IPR002401">
    <property type="entry name" value="Cyt_P450_E_grp-I"/>
</dbReference>
<evidence type="ECO:0000256" key="2">
    <source>
        <dbReference type="ARBA" id="ARBA00010617"/>
    </source>
</evidence>
<protein>
    <submittedName>
        <fullName evidence="11">Cytochrome P450 18a1 (inferred by orthology to a D. melanogaster protein)</fullName>
    </submittedName>
</protein>
<dbReference type="PANTHER" id="PTHR24284">
    <property type="entry name" value="CYTOCHROME P450 FAMILY"/>
    <property type="match status" value="1"/>
</dbReference>
<keyword evidence="9" id="KW-1133">Transmembrane helix</keyword>
<name>A0A0K0FG97_STRVS</name>
<keyword evidence="6 8" id="KW-0503">Monooxygenase</keyword>
<dbReference type="GO" id="GO:0005506">
    <property type="term" value="F:iron ion binding"/>
    <property type="evidence" value="ECO:0007669"/>
    <property type="project" value="InterPro"/>
</dbReference>
<comment type="cofactor">
    <cofactor evidence="1 7">
        <name>heme</name>
        <dbReference type="ChEBI" id="CHEBI:30413"/>
    </cofactor>
</comment>
<dbReference type="PRINTS" id="PR00385">
    <property type="entry name" value="P450"/>
</dbReference>
<sequence length="675" mass="78654">MLGAALLLFVIIYFFVFYKKVRSLPPGPMPFPVIGNLLSFNFKQMHLWIYNQKKVYGNVFTIWIPTPHIVFADYDSINEALVTNGDNFLGRNVNSYPEKLISDKPNTGIIFSEGEEWRDQRRLSLHILRNFGMSRTIMQDKIHLVVQDFYEYVDSLKDKDNVDIEKILQLSVGNKDELIKNYSIITMIGILLLTIFAIYLINFYRKVKSLPPGPMPLPIVGNLLSFDFKKTHLWINNQKKNYGNVFTIWIPTPHIVFADYDSINEALVTNGDNFLGRNVNSYPEKLISDKPNTGIIFSEGEEWRDQRRLSLHILRNFGMSRTIMQDKIHLVVQDFYEYIDSLKDKDNVDIEKILQLSVGNVINLILFGFMYSHTDNEKYFEFIEAHENFIKSAGCLEIKLLSLIPFIDKISFLRNFLCRRVMGFLNKVKEMTNYQIEECKKSYNPDDEPPNFIHAFIKEIQSVDSKYSYLNSDHLEAIVFNFWLDGRETIATTLKWFVLFIMKHLDIQKKLQDEIDNVIGKDRLVQLSDKAKMPYMNAFIAEGQRYANILGFAPPHRCTKDTVINGHLIPNNAIIQPFYWGANMDEKYFKDPFTFNPNRFIDSEGNFKVEHEHMSFGKGKRICAGKSLADAELFLFFTSFLQKYKFTHPYGPVDLTSDTAIAFIPRPFKCKIEKR</sequence>
<dbReference type="Gene3D" id="1.10.630.10">
    <property type="entry name" value="Cytochrome P450"/>
    <property type="match status" value="2"/>
</dbReference>
<dbReference type="GO" id="GO:0020037">
    <property type="term" value="F:heme binding"/>
    <property type="evidence" value="ECO:0007669"/>
    <property type="project" value="InterPro"/>
</dbReference>
<comment type="similarity">
    <text evidence="2 8">Belongs to the cytochrome P450 family.</text>
</comment>
<dbReference type="Proteomes" id="UP000035680">
    <property type="component" value="Unassembled WGS sequence"/>
</dbReference>
<evidence type="ECO:0000313" key="10">
    <source>
        <dbReference type="Proteomes" id="UP000035680"/>
    </source>
</evidence>
<dbReference type="InterPro" id="IPR036396">
    <property type="entry name" value="Cyt_P450_sf"/>
</dbReference>
<accession>A0A0K0FG97</accession>
<dbReference type="CDD" id="cd20617">
    <property type="entry name" value="CYP1_2-like"/>
    <property type="match status" value="1"/>
</dbReference>
<dbReference type="SUPFAM" id="SSF48264">
    <property type="entry name" value="Cytochrome P450"/>
    <property type="match status" value="2"/>
</dbReference>
<keyword evidence="7 8" id="KW-0349">Heme</keyword>
<dbReference type="PANTHER" id="PTHR24284:SF1">
    <property type="entry name" value="CYTOCHROME P450 FAMILY"/>
    <property type="match status" value="1"/>
</dbReference>
<evidence type="ECO:0000256" key="6">
    <source>
        <dbReference type="ARBA" id="ARBA00023033"/>
    </source>
</evidence>
<evidence type="ECO:0000256" key="8">
    <source>
        <dbReference type="RuleBase" id="RU000461"/>
    </source>
</evidence>
<keyword evidence="9" id="KW-0472">Membrane</keyword>
<feature type="binding site" description="axial binding residue" evidence="7">
    <location>
        <position position="623"/>
    </location>
    <ligand>
        <name>heme</name>
        <dbReference type="ChEBI" id="CHEBI:30413"/>
    </ligand>
    <ligandPart>
        <name>Fe</name>
        <dbReference type="ChEBI" id="CHEBI:18248"/>
    </ligandPart>
</feature>
<keyword evidence="10" id="KW-1185">Reference proteome</keyword>
<organism evidence="10 11">
    <name type="scientific">Strongyloides venezuelensis</name>
    <name type="common">Threadworm</name>
    <dbReference type="NCBI Taxonomy" id="75913"/>
    <lineage>
        <taxon>Eukaryota</taxon>
        <taxon>Metazoa</taxon>
        <taxon>Ecdysozoa</taxon>
        <taxon>Nematoda</taxon>
        <taxon>Chromadorea</taxon>
        <taxon>Rhabditida</taxon>
        <taxon>Tylenchina</taxon>
        <taxon>Panagrolaimomorpha</taxon>
        <taxon>Strongyloidoidea</taxon>
        <taxon>Strongyloididae</taxon>
        <taxon>Strongyloides</taxon>
    </lineage>
</organism>
<evidence type="ECO:0000313" key="11">
    <source>
        <dbReference type="WBParaSite" id="SVE_0789700.1"/>
    </source>
</evidence>
<proteinExistence type="inferred from homology"/>
<reference evidence="11" key="2">
    <citation type="submission" date="2015-08" db="UniProtKB">
        <authorList>
            <consortium name="WormBaseParasite"/>
        </authorList>
    </citation>
    <scope>IDENTIFICATION</scope>
</reference>
<reference evidence="10" key="1">
    <citation type="submission" date="2014-07" db="EMBL/GenBank/DDBJ databases">
        <authorList>
            <person name="Martin A.A"/>
            <person name="De Silva N."/>
        </authorList>
    </citation>
    <scope>NUCLEOTIDE SEQUENCE</scope>
</reference>